<dbReference type="EMBL" id="REGW02000022">
    <property type="protein sequence ID" value="KAE8280189.1"/>
    <property type="molecule type" value="Genomic_DNA"/>
</dbReference>
<name>A0A6G0HLR7_LARCR</name>
<proteinExistence type="predicted"/>
<protein>
    <recommendedName>
        <fullName evidence="1">L1 transposable element RRM domain-containing protein</fullName>
    </recommendedName>
</protein>
<sequence>MENTLREGWKFSKCIQMLEKQENSKRNNVRLLGLKETYRTNGTMEECVKKILRDSLGLDVEGEFEIERVHRALAPIPNEDQPPRPVLVRFIRQSVKEKVLKAVRTKQGLEWERVRLSVFPDMSRELAEKRKTFTAAKKTLHQLNVRYTLAHPATLQFTWKRKNRSFRSAKEAEKFIQMNCNSDG</sequence>
<reference evidence="2 3" key="1">
    <citation type="submission" date="2019-07" db="EMBL/GenBank/DDBJ databases">
        <title>Chromosome genome assembly for large yellow croaker.</title>
        <authorList>
            <person name="Xiao S."/>
        </authorList>
    </citation>
    <scope>NUCLEOTIDE SEQUENCE [LARGE SCALE GENOMIC DNA]</scope>
    <source>
        <strain evidence="2">JMULYC20181020</strain>
        <tissue evidence="2">Muscle</tissue>
    </source>
</reference>
<accession>A0A6G0HLR7</accession>
<feature type="domain" description="L1 transposable element RRM" evidence="1">
    <location>
        <begin position="26"/>
        <end position="107"/>
    </location>
</feature>
<dbReference type="AlphaFoldDB" id="A0A6G0HLR7"/>
<dbReference type="Pfam" id="PF02994">
    <property type="entry name" value="Transposase_22"/>
    <property type="match status" value="1"/>
</dbReference>
<evidence type="ECO:0000313" key="3">
    <source>
        <dbReference type="Proteomes" id="UP000424527"/>
    </source>
</evidence>
<dbReference type="PANTHER" id="PTHR11505">
    <property type="entry name" value="L1 TRANSPOSABLE ELEMENT-RELATED"/>
    <property type="match status" value="1"/>
</dbReference>
<dbReference type="Proteomes" id="UP000424527">
    <property type="component" value="Unassembled WGS sequence"/>
</dbReference>
<evidence type="ECO:0000259" key="1">
    <source>
        <dbReference type="Pfam" id="PF02994"/>
    </source>
</evidence>
<comment type="caution">
    <text evidence="2">The sequence shown here is derived from an EMBL/GenBank/DDBJ whole genome shotgun (WGS) entry which is preliminary data.</text>
</comment>
<evidence type="ECO:0000313" key="2">
    <source>
        <dbReference type="EMBL" id="KAE8280189.1"/>
    </source>
</evidence>
<dbReference type="InterPro" id="IPR004244">
    <property type="entry name" value="Transposase_22"/>
</dbReference>
<dbReference type="InterPro" id="IPR043636">
    <property type="entry name" value="L1_RRM_dom"/>
</dbReference>
<organism evidence="2 3">
    <name type="scientific">Larimichthys crocea</name>
    <name type="common">Large yellow croaker</name>
    <name type="synonym">Pseudosciaena crocea</name>
    <dbReference type="NCBI Taxonomy" id="215358"/>
    <lineage>
        <taxon>Eukaryota</taxon>
        <taxon>Metazoa</taxon>
        <taxon>Chordata</taxon>
        <taxon>Craniata</taxon>
        <taxon>Vertebrata</taxon>
        <taxon>Euteleostomi</taxon>
        <taxon>Actinopterygii</taxon>
        <taxon>Neopterygii</taxon>
        <taxon>Teleostei</taxon>
        <taxon>Neoteleostei</taxon>
        <taxon>Acanthomorphata</taxon>
        <taxon>Eupercaria</taxon>
        <taxon>Sciaenidae</taxon>
        <taxon>Larimichthys</taxon>
    </lineage>
</organism>
<dbReference type="Gene3D" id="3.30.70.1820">
    <property type="entry name" value="L1 transposable element, RRM domain"/>
    <property type="match status" value="1"/>
</dbReference>
<gene>
    <name evidence="2" type="ORF">D5F01_LYC22332</name>
</gene>
<keyword evidence="3" id="KW-1185">Reference proteome</keyword>